<name>A0A8D9GXJ9_BRACM</name>
<dbReference type="Proteomes" id="UP000694005">
    <property type="component" value="Chromosome A01"/>
</dbReference>
<keyword evidence="1" id="KW-0812">Transmembrane</keyword>
<reference evidence="2 3" key="1">
    <citation type="submission" date="2021-07" db="EMBL/GenBank/DDBJ databases">
        <authorList>
            <consortium name="Genoscope - CEA"/>
            <person name="William W."/>
        </authorList>
    </citation>
    <scope>NUCLEOTIDE SEQUENCE [LARGE SCALE GENOMIC DNA]</scope>
</reference>
<dbReference type="Gramene" id="A01p29020.2_BraZ1">
    <property type="protein sequence ID" value="A01p29020.2_BraZ1.CDS.1"/>
    <property type="gene ID" value="A01g29020.2_BraZ1"/>
</dbReference>
<feature type="transmembrane region" description="Helical" evidence="1">
    <location>
        <begin position="32"/>
        <end position="54"/>
    </location>
</feature>
<gene>
    <name evidence="2" type="ORF">BRAPAZ1V2_A01P29020.2</name>
</gene>
<dbReference type="AlphaFoldDB" id="A0A8D9GXJ9"/>
<dbReference type="EMBL" id="LS974617">
    <property type="protein sequence ID" value="CAG7888826.1"/>
    <property type="molecule type" value="Genomic_DNA"/>
</dbReference>
<evidence type="ECO:0000313" key="2">
    <source>
        <dbReference type="EMBL" id="CAG7888826.1"/>
    </source>
</evidence>
<sequence>CTHIHIKPCCTFFQFYLRSGILVNISSYFPNFLVFPATIIAATIGFFHLFSILLRFKCRLHFKIDALSLLNHFQL</sequence>
<organism evidence="2 3">
    <name type="scientific">Brassica campestris</name>
    <name type="common">Field mustard</name>
    <dbReference type="NCBI Taxonomy" id="3711"/>
    <lineage>
        <taxon>Eukaryota</taxon>
        <taxon>Viridiplantae</taxon>
        <taxon>Streptophyta</taxon>
        <taxon>Embryophyta</taxon>
        <taxon>Tracheophyta</taxon>
        <taxon>Spermatophyta</taxon>
        <taxon>Magnoliopsida</taxon>
        <taxon>eudicotyledons</taxon>
        <taxon>Gunneridae</taxon>
        <taxon>Pentapetalae</taxon>
        <taxon>rosids</taxon>
        <taxon>malvids</taxon>
        <taxon>Brassicales</taxon>
        <taxon>Brassicaceae</taxon>
        <taxon>Brassiceae</taxon>
        <taxon>Brassica</taxon>
    </lineage>
</organism>
<evidence type="ECO:0000313" key="3">
    <source>
        <dbReference type="Proteomes" id="UP000694005"/>
    </source>
</evidence>
<proteinExistence type="predicted"/>
<accession>A0A8D9GXJ9</accession>
<keyword evidence="1" id="KW-1133">Transmembrane helix</keyword>
<evidence type="ECO:0000256" key="1">
    <source>
        <dbReference type="SAM" id="Phobius"/>
    </source>
</evidence>
<feature type="non-terminal residue" evidence="2">
    <location>
        <position position="1"/>
    </location>
</feature>
<keyword evidence="1" id="KW-0472">Membrane</keyword>
<protein>
    <submittedName>
        <fullName evidence="2">Uncharacterized protein</fullName>
    </submittedName>
</protein>